<evidence type="ECO:0000313" key="7">
    <source>
        <dbReference type="EMBL" id="WFD40608.1"/>
    </source>
</evidence>
<protein>
    <recommendedName>
        <fullName evidence="9">NADH dehydrogenase [ubiquinone] 1 alpha subcomplex subunit 11</fullName>
    </recommendedName>
</protein>
<keyword evidence="4" id="KW-1133">Transmembrane helix</keyword>
<name>A0AAF0F0P5_9BASI</name>
<keyword evidence="8" id="KW-1185">Reference proteome</keyword>
<evidence type="ECO:0000256" key="4">
    <source>
        <dbReference type="ARBA" id="ARBA00022989"/>
    </source>
</evidence>
<evidence type="ECO:0000256" key="5">
    <source>
        <dbReference type="ARBA" id="ARBA00023128"/>
    </source>
</evidence>
<evidence type="ECO:0000313" key="8">
    <source>
        <dbReference type="Proteomes" id="UP001217754"/>
    </source>
</evidence>
<reference evidence="7" key="1">
    <citation type="submission" date="2023-03" db="EMBL/GenBank/DDBJ databases">
        <title>Mating type loci evolution in Malassezia.</title>
        <authorList>
            <person name="Coelho M.A."/>
        </authorList>
    </citation>
    <scope>NUCLEOTIDE SEQUENCE</scope>
    <source>
        <strain evidence="7">CBS 9431</strain>
    </source>
</reference>
<sequence>MTADSHVFHQRSPVGDAFNAGSAGAVVGLLVSAVQNSLQKHHAGAMGIFTRTGGTIALFTMIGGAFAYTDAFTANSRRKEDGWNGAAGGCAAGLVVGAASRSVPLMAGSCVGMGGILGTFQAAGSTMLNEKLIRPKPLEKLDPESPLLGSSQERRAHFFKVRGVD</sequence>
<evidence type="ECO:0008006" key="9">
    <source>
        <dbReference type="Google" id="ProtNLM"/>
    </source>
</evidence>
<accession>A0AAF0F0P5</accession>
<evidence type="ECO:0000256" key="1">
    <source>
        <dbReference type="ARBA" id="ARBA00004448"/>
    </source>
</evidence>
<keyword evidence="5" id="KW-0496">Mitochondrion</keyword>
<gene>
    <name evidence="7" type="ORF">MJAP1_003596</name>
</gene>
<dbReference type="GO" id="GO:0045271">
    <property type="term" value="C:respiratory chain complex I"/>
    <property type="evidence" value="ECO:0007669"/>
    <property type="project" value="InterPro"/>
</dbReference>
<dbReference type="Proteomes" id="UP001217754">
    <property type="component" value="Chromosome 7"/>
</dbReference>
<comment type="subcellular location">
    <subcellularLocation>
        <location evidence="1">Mitochondrion inner membrane</location>
        <topology evidence="1">Multi-pass membrane protein</topology>
    </subcellularLocation>
</comment>
<proteinExistence type="predicted"/>
<dbReference type="EMBL" id="CP119964">
    <property type="protein sequence ID" value="WFD40608.1"/>
    <property type="molecule type" value="Genomic_DNA"/>
</dbReference>
<organism evidence="7 8">
    <name type="scientific">Malassezia japonica</name>
    <dbReference type="NCBI Taxonomy" id="223818"/>
    <lineage>
        <taxon>Eukaryota</taxon>
        <taxon>Fungi</taxon>
        <taxon>Dikarya</taxon>
        <taxon>Basidiomycota</taxon>
        <taxon>Ustilaginomycotina</taxon>
        <taxon>Malasseziomycetes</taxon>
        <taxon>Malasseziales</taxon>
        <taxon>Malasseziaceae</taxon>
        <taxon>Malassezia</taxon>
    </lineage>
</organism>
<dbReference type="GO" id="GO:0006120">
    <property type="term" value="P:mitochondrial electron transport, NADH to ubiquinone"/>
    <property type="evidence" value="ECO:0007669"/>
    <property type="project" value="InterPro"/>
</dbReference>
<keyword evidence="3" id="KW-0999">Mitochondrion inner membrane</keyword>
<dbReference type="RefSeq" id="XP_060123505.1">
    <property type="nucleotide sequence ID" value="XM_060267522.1"/>
</dbReference>
<dbReference type="PANTHER" id="PTHR21382">
    <property type="entry name" value="NADH-UBIQUINONE OXIDOREDUCTASE SUBUNIT"/>
    <property type="match status" value="1"/>
</dbReference>
<evidence type="ECO:0000256" key="3">
    <source>
        <dbReference type="ARBA" id="ARBA00022792"/>
    </source>
</evidence>
<dbReference type="PANTHER" id="PTHR21382:SF1">
    <property type="entry name" value="NADH DEHYDROGENASE [UBIQUINONE] 1 ALPHA SUBCOMPLEX SUBUNIT 11"/>
    <property type="match status" value="1"/>
</dbReference>
<keyword evidence="2" id="KW-0812">Transmembrane</keyword>
<evidence type="ECO:0000256" key="2">
    <source>
        <dbReference type="ARBA" id="ARBA00022692"/>
    </source>
</evidence>
<dbReference type="InterPro" id="IPR039205">
    <property type="entry name" value="NDUFA11"/>
</dbReference>
<dbReference type="GeneID" id="85227247"/>
<keyword evidence="6" id="KW-0472">Membrane</keyword>
<evidence type="ECO:0000256" key="6">
    <source>
        <dbReference type="ARBA" id="ARBA00023136"/>
    </source>
</evidence>
<dbReference type="AlphaFoldDB" id="A0AAF0F0P5"/>
<dbReference type="GO" id="GO:0005743">
    <property type="term" value="C:mitochondrial inner membrane"/>
    <property type="evidence" value="ECO:0007669"/>
    <property type="project" value="UniProtKB-SubCell"/>
</dbReference>